<proteinExistence type="predicted"/>
<protein>
    <submittedName>
        <fullName evidence="1">Uncharacterized protein</fullName>
    </submittedName>
</protein>
<evidence type="ECO:0000313" key="1">
    <source>
        <dbReference type="EMBL" id="KIK32964.1"/>
    </source>
</evidence>
<dbReference type="EMBL" id="KN836064">
    <property type="protein sequence ID" value="KIK32964.1"/>
    <property type="molecule type" value="Genomic_DNA"/>
</dbReference>
<feature type="non-terminal residue" evidence="1">
    <location>
        <position position="275"/>
    </location>
</feature>
<dbReference type="Proteomes" id="UP000054485">
    <property type="component" value="Unassembled WGS sequence"/>
</dbReference>
<organism evidence="1 2">
    <name type="scientific">Suillus luteus UH-Slu-Lm8-n1</name>
    <dbReference type="NCBI Taxonomy" id="930992"/>
    <lineage>
        <taxon>Eukaryota</taxon>
        <taxon>Fungi</taxon>
        <taxon>Dikarya</taxon>
        <taxon>Basidiomycota</taxon>
        <taxon>Agaricomycotina</taxon>
        <taxon>Agaricomycetes</taxon>
        <taxon>Agaricomycetidae</taxon>
        <taxon>Boletales</taxon>
        <taxon>Suillineae</taxon>
        <taxon>Suillaceae</taxon>
        <taxon>Suillus</taxon>
    </lineage>
</organism>
<dbReference type="HOGENOM" id="CLU_003921_3_2_1"/>
<dbReference type="STRING" id="930992.A0A0D0A431"/>
<reference evidence="2" key="2">
    <citation type="submission" date="2015-01" db="EMBL/GenBank/DDBJ databases">
        <title>Evolutionary Origins and Diversification of the Mycorrhizal Mutualists.</title>
        <authorList>
            <consortium name="DOE Joint Genome Institute"/>
            <consortium name="Mycorrhizal Genomics Consortium"/>
            <person name="Kohler A."/>
            <person name="Kuo A."/>
            <person name="Nagy L.G."/>
            <person name="Floudas D."/>
            <person name="Copeland A."/>
            <person name="Barry K.W."/>
            <person name="Cichocki N."/>
            <person name="Veneault-Fourrey C."/>
            <person name="LaButti K."/>
            <person name="Lindquist E.A."/>
            <person name="Lipzen A."/>
            <person name="Lundell T."/>
            <person name="Morin E."/>
            <person name="Murat C."/>
            <person name="Riley R."/>
            <person name="Ohm R."/>
            <person name="Sun H."/>
            <person name="Tunlid A."/>
            <person name="Henrissat B."/>
            <person name="Grigoriev I.V."/>
            <person name="Hibbett D.S."/>
            <person name="Martin F."/>
        </authorList>
    </citation>
    <scope>NUCLEOTIDE SEQUENCE [LARGE SCALE GENOMIC DNA]</scope>
    <source>
        <strain evidence="2">UH-Slu-Lm8-n1</strain>
    </source>
</reference>
<accession>A0A0D0A431</accession>
<dbReference type="InParanoid" id="A0A0D0A431"/>
<sequence>MPGANSTKAPSFNGETSELLEFFELFEDLADACTLTPAEKCKTIVRYVDIQTKRFWVTLTGYESKDFDVFKTSILAQYSGAAKGQRYTIRDLERIVISNADNDISTETELLQYYRQFRPVAHWLVANSKISTRERDRYFWQGLPAATRRAIDRRLELKNPTYSRTEATDFEEVLKAGRFVFSDDAFDADLNEPIATRIRTIREGRTTRPKAPILWDSEEEEERKEVRKEVQTKRVAFTTPPSPPAVAKTTIDEVEALARKMHGLDIGDVAYSGCY</sequence>
<dbReference type="OrthoDB" id="3257444at2759"/>
<gene>
    <name evidence="1" type="ORF">CY34DRAFT_100479</name>
</gene>
<reference evidence="1 2" key="1">
    <citation type="submission" date="2014-04" db="EMBL/GenBank/DDBJ databases">
        <authorList>
            <consortium name="DOE Joint Genome Institute"/>
            <person name="Kuo A."/>
            <person name="Ruytinx J."/>
            <person name="Rineau F."/>
            <person name="Colpaert J."/>
            <person name="Kohler A."/>
            <person name="Nagy L.G."/>
            <person name="Floudas D."/>
            <person name="Copeland A."/>
            <person name="Barry K.W."/>
            <person name="Cichocki N."/>
            <person name="Veneault-Fourrey C."/>
            <person name="LaButti K."/>
            <person name="Lindquist E.A."/>
            <person name="Lipzen A."/>
            <person name="Lundell T."/>
            <person name="Morin E."/>
            <person name="Murat C."/>
            <person name="Sun H."/>
            <person name="Tunlid A."/>
            <person name="Henrissat B."/>
            <person name="Grigoriev I.V."/>
            <person name="Hibbett D.S."/>
            <person name="Martin F."/>
            <person name="Nordberg H.P."/>
            <person name="Cantor M.N."/>
            <person name="Hua S.X."/>
        </authorList>
    </citation>
    <scope>NUCLEOTIDE SEQUENCE [LARGE SCALE GENOMIC DNA]</scope>
    <source>
        <strain evidence="1 2">UH-Slu-Lm8-n1</strain>
    </source>
</reference>
<keyword evidence="2" id="KW-1185">Reference proteome</keyword>
<dbReference type="AlphaFoldDB" id="A0A0D0A431"/>
<name>A0A0D0A431_9AGAM</name>
<evidence type="ECO:0000313" key="2">
    <source>
        <dbReference type="Proteomes" id="UP000054485"/>
    </source>
</evidence>